<dbReference type="EC" id="3.6.5.-" evidence="9"/>
<dbReference type="PROSITE" id="PS51881">
    <property type="entry name" value="OCT"/>
    <property type="match status" value="1"/>
</dbReference>
<evidence type="ECO:0000256" key="5">
    <source>
        <dbReference type="ARBA" id="ARBA00022741"/>
    </source>
</evidence>
<dbReference type="NCBIfam" id="NF008956">
    <property type="entry name" value="PRK12299.1"/>
    <property type="match status" value="1"/>
</dbReference>
<dbReference type="FunFam" id="2.70.210.12:FF:000001">
    <property type="entry name" value="GTPase Obg"/>
    <property type="match status" value="1"/>
</dbReference>
<dbReference type="GO" id="GO:0000287">
    <property type="term" value="F:magnesium ion binding"/>
    <property type="evidence" value="ECO:0007669"/>
    <property type="project" value="InterPro"/>
</dbReference>
<evidence type="ECO:0000256" key="3">
    <source>
        <dbReference type="ARBA" id="ARBA00022490"/>
    </source>
</evidence>
<dbReference type="Gene3D" id="3.30.300.350">
    <property type="entry name" value="GTP-binding protein OBG, C-terminal domain"/>
    <property type="match status" value="1"/>
</dbReference>
<dbReference type="NCBIfam" id="NF008954">
    <property type="entry name" value="PRK12296.1"/>
    <property type="match status" value="1"/>
</dbReference>
<keyword evidence="3 9" id="KW-0963">Cytoplasm</keyword>
<dbReference type="InterPro" id="IPR045086">
    <property type="entry name" value="OBG_GTPase"/>
</dbReference>
<feature type="binding site" evidence="9">
    <location>
        <begin position="169"/>
        <end position="176"/>
    </location>
    <ligand>
        <name>GTP</name>
        <dbReference type="ChEBI" id="CHEBI:37565"/>
    </ligand>
</feature>
<dbReference type="EMBL" id="NQWI01000088">
    <property type="protein sequence ID" value="PDW02092.1"/>
    <property type="molecule type" value="Genomic_DNA"/>
</dbReference>
<dbReference type="GO" id="GO:0003924">
    <property type="term" value="F:GTPase activity"/>
    <property type="evidence" value="ECO:0007669"/>
    <property type="project" value="UniProtKB-UniRule"/>
</dbReference>
<keyword evidence="7 9" id="KW-0460">Magnesium</keyword>
<comment type="cofactor">
    <cofactor evidence="1 9">
        <name>Mg(2+)</name>
        <dbReference type="ChEBI" id="CHEBI:18420"/>
    </cofactor>
</comment>
<keyword evidence="4 9" id="KW-0479">Metal-binding</keyword>
<name>A0A2A6RGE3_9CHLR</name>
<dbReference type="PANTHER" id="PTHR11702:SF31">
    <property type="entry name" value="MITOCHONDRIAL RIBOSOME-ASSOCIATED GTPASE 2"/>
    <property type="match status" value="1"/>
</dbReference>
<feature type="binding site" evidence="9">
    <location>
        <begin position="194"/>
        <end position="198"/>
    </location>
    <ligand>
        <name>GTP</name>
        <dbReference type="ChEBI" id="CHEBI:37565"/>
    </ligand>
</feature>
<accession>A0A2A6RGE3</accession>
<dbReference type="NCBIfam" id="TIGR02729">
    <property type="entry name" value="Obg_CgtA"/>
    <property type="match status" value="1"/>
</dbReference>
<comment type="caution">
    <text evidence="13">The sequence shown here is derived from an EMBL/GenBank/DDBJ whole genome shotgun (WGS) entry which is preliminary data.</text>
</comment>
<dbReference type="CDD" id="cd01898">
    <property type="entry name" value="Obg"/>
    <property type="match status" value="1"/>
</dbReference>
<dbReference type="NCBIfam" id="TIGR03595">
    <property type="entry name" value="Obg_CgtA_exten"/>
    <property type="match status" value="1"/>
</dbReference>
<feature type="binding site" evidence="9">
    <location>
        <begin position="216"/>
        <end position="219"/>
    </location>
    <ligand>
        <name>GTP</name>
        <dbReference type="ChEBI" id="CHEBI:37565"/>
    </ligand>
</feature>
<feature type="binding site" evidence="9">
    <location>
        <begin position="286"/>
        <end position="289"/>
    </location>
    <ligand>
        <name>GTP</name>
        <dbReference type="ChEBI" id="CHEBI:37565"/>
    </ligand>
</feature>
<sequence length="436" mass="47703">MAEDYFDRATIQIRSGNGGGGAATFRREKFVPRGGPNGGDGGRGGHVYLQADANLNTLLGFRYERSFAADAGGNGQKNNMHGRQGRDRTVRVPPGTVVRTMIDGVSYEVDLARPGQRLLAARGGRGGLGNMHFTTSTRQAPRIAELGEPGQALTLDLELKLIADVGLVGFPNAGKSTLLSVVSAARPKIANYPFTTLQPNLGLVDVGERDRFVMADIPGLIEGAHAGVGLGHDFLRHVERTRVLIHVVDAAGVDFRDPVADFRQINEELRLYQPELAERPQVVALNKIDLPEARANLERLRSELGLTKANCFAIAAATREGVDDLLRRVAELLREQPAPMLDPVDPKEAPITWPIPVLDENSFTVEREENAWRVRGIKIERLLTMTNFNQHEAVDRLQRVLDAAGISQALLNAGLQEGDLVRIGNTELEWDSLRFE</sequence>
<comment type="function">
    <text evidence="9">An essential GTPase which binds GTP, GDP and possibly (p)ppGpp with moderate affinity, with high nucleotide exchange rates and a fairly low GTP hydrolysis rate. Plays a role in control of the cell cycle, stress response, ribosome biogenesis and in those bacteria that undergo differentiation, in morphogenesis control.</text>
</comment>
<dbReference type="RefSeq" id="WP_097645047.1">
    <property type="nucleotide sequence ID" value="NZ_NQWI01000088.1"/>
</dbReference>
<dbReference type="InterPro" id="IPR036346">
    <property type="entry name" value="GTP-bd_prot_GTP1/OBG_C_sf"/>
</dbReference>
<dbReference type="Pfam" id="PF01018">
    <property type="entry name" value="GTP1_OBG"/>
    <property type="match status" value="1"/>
</dbReference>
<dbReference type="InterPro" id="IPR036726">
    <property type="entry name" value="GTP1_OBG_dom_sf"/>
</dbReference>
<dbReference type="Gene3D" id="2.70.210.12">
    <property type="entry name" value="GTP1/OBG domain"/>
    <property type="match status" value="1"/>
</dbReference>
<feature type="binding site" evidence="9">
    <location>
        <begin position="315"/>
        <end position="317"/>
    </location>
    <ligand>
        <name>GTP</name>
        <dbReference type="ChEBI" id="CHEBI:37565"/>
    </ligand>
</feature>
<dbReference type="HAMAP" id="MF_01454">
    <property type="entry name" value="GTPase_Obg"/>
    <property type="match status" value="1"/>
</dbReference>
<keyword evidence="8 9" id="KW-0342">GTP-binding</keyword>
<comment type="subcellular location">
    <subcellularLocation>
        <location evidence="9">Cytoplasm</location>
    </subcellularLocation>
</comment>
<evidence type="ECO:0000256" key="7">
    <source>
        <dbReference type="ARBA" id="ARBA00022842"/>
    </source>
</evidence>
<feature type="domain" description="Obg" evidence="12">
    <location>
        <begin position="3"/>
        <end position="162"/>
    </location>
</feature>
<comment type="similarity">
    <text evidence="2 9">Belongs to the TRAFAC class OBG-HflX-like GTPase superfamily. OBG GTPase family.</text>
</comment>
<feature type="domain" description="OBG-type G" evidence="10">
    <location>
        <begin position="163"/>
        <end position="334"/>
    </location>
</feature>
<dbReference type="GO" id="GO:0005525">
    <property type="term" value="F:GTP binding"/>
    <property type="evidence" value="ECO:0007669"/>
    <property type="project" value="UniProtKB-UniRule"/>
</dbReference>
<dbReference type="AlphaFoldDB" id="A0A2A6RGE3"/>
<dbReference type="PROSITE" id="PS51883">
    <property type="entry name" value="OBG"/>
    <property type="match status" value="1"/>
</dbReference>
<dbReference type="PRINTS" id="PR00326">
    <property type="entry name" value="GTP1OBG"/>
</dbReference>
<dbReference type="PANTHER" id="PTHR11702">
    <property type="entry name" value="DEVELOPMENTALLY REGULATED GTP-BINDING PROTEIN-RELATED"/>
    <property type="match status" value="1"/>
</dbReference>
<keyword evidence="5 9" id="KW-0547">Nucleotide-binding</keyword>
<proteinExistence type="inferred from homology"/>
<gene>
    <name evidence="9" type="primary">obg</name>
    <name evidence="13" type="ORF">CJ255_15705</name>
</gene>
<organism evidence="13 14">
    <name type="scientific">Candidatus Viridilinea mediisalina</name>
    <dbReference type="NCBI Taxonomy" id="2024553"/>
    <lineage>
        <taxon>Bacteria</taxon>
        <taxon>Bacillati</taxon>
        <taxon>Chloroflexota</taxon>
        <taxon>Chloroflexia</taxon>
        <taxon>Chloroflexales</taxon>
        <taxon>Chloroflexineae</taxon>
        <taxon>Oscillochloridaceae</taxon>
        <taxon>Candidatus Viridilinea</taxon>
    </lineage>
</organism>
<keyword evidence="6 9" id="KW-0378">Hydrolase</keyword>
<dbReference type="Pfam" id="PF01926">
    <property type="entry name" value="MMR_HSR1"/>
    <property type="match status" value="1"/>
</dbReference>
<dbReference type="Proteomes" id="UP000220527">
    <property type="component" value="Unassembled WGS sequence"/>
</dbReference>
<evidence type="ECO:0000256" key="1">
    <source>
        <dbReference type="ARBA" id="ARBA00001946"/>
    </source>
</evidence>
<dbReference type="InterPro" id="IPR006169">
    <property type="entry name" value="GTP1_OBG_dom"/>
</dbReference>
<dbReference type="InterPro" id="IPR015349">
    <property type="entry name" value="OCT_dom"/>
</dbReference>
<dbReference type="InterPro" id="IPR006073">
    <property type="entry name" value="GTP-bd"/>
</dbReference>
<dbReference type="Pfam" id="PF09269">
    <property type="entry name" value="DUF1967"/>
    <property type="match status" value="1"/>
</dbReference>
<dbReference type="SUPFAM" id="SSF52540">
    <property type="entry name" value="P-loop containing nucleoside triphosphate hydrolases"/>
    <property type="match status" value="1"/>
</dbReference>
<feature type="binding site" evidence="9">
    <location>
        <position position="196"/>
    </location>
    <ligand>
        <name>Mg(2+)</name>
        <dbReference type="ChEBI" id="CHEBI:18420"/>
    </ligand>
</feature>
<evidence type="ECO:0000313" key="14">
    <source>
        <dbReference type="Proteomes" id="UP000220527"/>
    </source>
</evidence>
<evidence type="ECO:0000256" key="8">
    <source>
        <dbReference type="ARBA" id="ARBA00023134"/>
    </source>
</evidence>
<dbReference type="InterPro" id="IPR006074">
    <property type="entry name" value="GTP1-OBG_CS"/>
</dbReference>
<evidence type="ECO:0000256" key="4">
    <source>
        <dbReference type="ARBA" id="ARBA00022723"/>
    </source>
</evidence>
<dbReference type="SUPFAM" id="SSF102741">
    <property type="entry name" value="Obg GTP-binding protein C-terminal domain"/>
    <property type="match status" value="1"/>
</dbReference>
<evidence type="ECO:0000256" key="2">
    <source>
        <dbReference type="ARBA" id="ARBA00007699"/>
    </source>
</evidence>
<dbReference type="SUPFAM" id="SSF82051">
    <property type="entry name" value="Obg GTP-binding protein N-terminal domain"/>
    <property type="match status" value="1"/>
</dbReference>
<dbReference type="NCBIfam" id="NF008955">
    <property type="entry name" value="PRK12297.1"/>
    <property type="match status" value="1"/>
</dbReference>
<evidence type="ECO:0000313" key="13">
    <source>
        <dbReference type="EMBL" id="PDW02092.1"/>
    </source>
</evidence>
<evidence type="ECO:0000256" key="6">
    <source>
        <dbReference type="ARBA" id="ARBA00022801"/>
    </source>
</evidence>
<feature type="domain" description="OCT" evidence="11">
    <location>
        <begin position="355"/>
        <end position="432"/>
    </location>
</feature>
<reference evidence="14" key="1">
    <citation type="submission" date="2017-08" db="EMBL/GenBank/DDBJ databases">
        <authorList>
            <person name="Grouzdev D.S."/>
            <person name="Gaisin V.A."/>
            <person name="Rysina M.S."/>
            <person name="Gorlenko V.M."/>
        </authorList>
    </citation>
    <scope>NUCLEOTIDE SEQUENCE [LARGE SCALE GENOMIC DNA]</scope>
    <source>
        <strain evidence="14">Kir15-3F</strain>
    </source>
</reference>
<dbReference type="Gene3D" id="3.40.50.300">
    <property type="entry name" value="P-loop containing nucleotide triphosphate hydrolases"/>
    <property type="match status" value="1"/>
</dbReference>
<evidence type="ECO:0000259" key="11">
    <source>
        <dbReference type="PROSITE" id="PS51881"/>
    </source>
</evidence>
<dbReference type="PROSITE" id="PS51710">
    <property type="entry name" value="G_OBG"/>
    <property type="match status" value="1"/>
</dbReference>
<keyword evidence="14" id="KW-1185">Reference proteome</keyword>
<dbReference type="OrthoDB" id="9807318at2"/>
<dbReference type="InterPro" id="IPR031167">
    <property type="entry name" value="G_OBG"/>
</dbReference>
<dbReference type="GO" id="GO:0042254">
    <property type="term" value="P:ribosome biogenesis"/>
    <property type="evidence" value="ECO:0007669"/>
    <property type="project" value="UniProtKB-UniRule"/>
</dbReference>
<protein>
    <recommendedName>
        <fullName evidence="9">GTPase Obg</fullName>
        <ecNumber evidence="9">3.6.5.-</ecNumber>
    </recommendedName>
    <alternativeName>
        <fullName evidence="9">GTP-binding protein Obg</fullName>
    </alternativeName>
</protein>
<feature type="binding site" evidence="9">
    <location>
        <position position="176"/>
    </location>
    <ligand>
        <name>Mg(2+)</name>
        <dbReference type="ChEBI" id="CHEBI:18420"/>
    </ligand>
</feature>
<dbReference type="InterPro" id="IPR027417">
    <property type="entry name" value="P-loop_NTPase"/>
</dbReference>
<evidence type="ECO:0000256" key="9">
    <source>
        <dbReference type="HAMAP-Rule" id="MF_01454"/>
    </source>
</evidence>
<evidence type="ECO:0000259" key="12">
    <source>
        <dbReference type="PROSITE" id="PS51883"/>
    </source>
</evidence>
<dbReference type="GO" id="GO:0005737">
    <property type="term" value="C:cytoplasm"/>
    <property type="evidence" value="ECO:0007669"/>
    <property type="project" value="UniProtKB-SubCell"/>
</dbReference>
<dbReference type="InterPro" id="IPR014100">
    <property type="entry name" value="GTP-bd_Obg/CgtA"/>
</dbReference>
<comment type="subunit">
    <text evidence="9">Monomer.</text>
</comment>
<dbReference type="PROSITE" id="PS00905">
    <property type="entry name" value="GTP1_OBG"/>
    <property type="match status" value="1"/>
</dbReference>
<evidence type="ECO:0000259" key="10">
    <source>
        <dbReference type="PROSITE" id="PS51710"/>
    </source>
</evidence>